<proteinExistence type="predicted"/>
<sequence>MSGGLAEGKGAVPVSLRVGHLSRIDTYLDWATLSMWLGTKRAPIVIGMAQASMKGHGPGGPDGPDEGLLVRLRALVGEAREHYEAGDFPAAMSRMRVAHDLVSLHVIRISGE</sequence>
<dbReference type="RefSeq" id="WP_166396928.1">
    <property type="nucleotide sequence ID" value="NZ_CP045121.1"/>
</dbReference>
<organism evidence="1 2">
    <name type="scientific">Rubrobacter marinus</name>
    <dbReference type="NCBI Taxonomy" id="2653852"/>
    <lineage>
        <taxon>Bacteria</taxon>
        <taxon>Bacillati</taxon>
        <taxon>Actinomycetota</taxon>
        <taxon>Rubrobacteria</taxon>
        <taxon>Rubrobacterales</taxon>
        <taxon>Rubrobacteraceae</taxon>
        <taxon>Rubrobacter</taxon>
    </lineage>
</organism>
<name>A0A6G8PYJ7_9ACTN</name>
<evidence type="ECO:0000313" key="2">
    <source>
        <dbReference type="Proteomes" id="UP000502706"/>
    </source>
</evidence>
<dbReference type="Proteomes" id="UP000502706">
    <property type="component" value="Chromosome"/>
</dbReference>
<gene>
    <name evidence="1" type="ORF">GBA65_12895</name>
</gene>
<reference evidence="1 2" key="1">
    <citation type="submission" date="2019-10" db="EMBL/GenBank/DDBJ databases">
        <title>Rubrobacter sp nov SCSIO 52915 isolated from a deep-sea sediment in the South China Sea.</title>
        <authorList>
            <person name="Chen R.W."/>
        </authorList>
    </citation>
    <scope>NUCLEOTIDE SEQUENCE [LARGE SCALE GENOMIC DNA]</scope>
    <source>
        <strain evidence="1 2">SCSIO 52915</strain>
    </source>
</reference>
<keyword evidence="2" id="KW-1185">Reference proteome</keyword>
<protein>
    <submittedName>
        <fullName evidence="1">Uncharacterized protein</fullName>
    </submittedName>
</protein>
<accession>A0A6G8PYJ7</accession>
<dbReference type="AlphaFoldDB" id="A0A6G8PYJ7"/>
<dbReference type="KEGG" id="rmar:GBA65_12895"/>
<dbReference type="EMBL" id="CP045121">
    <property type="protein sequence ID" value="QIN79266.1"/>
    <property type="molecule type" value="Genomic_DNA"/>
</dbReference>
<evidence type="ECO:0000313" key="1">
    <source>
        <dbReference type="EMBL" id="QIN79266.1"/>
    </source>
</evidence>